<reference evidence="2 3" key="2">
    <citation type="journal article" date="2015" name="Eukaryot. Cell">
        <title>Genetic mapping reveals that sinefungin resistance in Toxoplasma gondii is controlled by a putative amino acid transporter locus that can be used as a negative selectable marker.</title>
        <authorList>
            <person name="Behnke M.S."/>
            <person name="Khan A."/>
            <person name="Sibley L.D."/>
        </authorList>
    </citation>
    <scope>NUCLEOTIDE SEQUENCE [LARGE SCALE GENOMIC DNA]</scope>
    <source>
        <strain evidence="2 3">VAND</strain>
    </source>
</reference>
<comment type="caution">
    <text evidence="2">The sequence shown here is derived from an EMBL/GenBank/DDBJ whole genome shotgun (WGS) entry which is preliminary data.</text>
</comment>
<feature type="compositionally biased region" description="Basic and acidic residues" evidence="1">
    <location>
        <begin position="127"/>
        <end position="143"/>
    </location>
</feature>
<feature type="compositionally biased region" description="Basic and acidic residues" evidence="1">
    <location>
        <begin position="169"/>
        <end position="196"/>
    </location>
</feature>
<gene>
    <name evidence="2" type="ORF">TGVAND_246970C</name>
</gene>
<feature type="compositionally biased region" description="Basic residues" evidence="1">
    <location>
        <begin position="361"/>
        <end position="370"/>
    </location>
</feature>
<evidence type="ECO:0000313" key="3">
    <source>
        <dbReference type="Proteomes" id="UP000028840"/>
    </source>
</evidence>
<feature type="compositionally biased region" description="Basic residues" evidence="1">
    <location>
        <begin position="156"/>
        <end position="167"/>
    </location>
</feature>
<keyword evidence="2" id="KW-0269">Exonuclease</keyword>
<sequence>VQRSGSDVCSRVYAELKMVERHHLLVGHDILNDPVACLLPYASSANSAAHANSSREVTAEPVSRQPFAGAADAEGDEETGDADPQADSSEVSFFPLLCSLPVPPPPAALLRALADRSETDPGEEEDPKSLEEKAKREAEREEAGAEGDVVVVAQQKWKRRNRKRGQGSRRGESKISGRVEKEPSENEKGEGERNSDKVTPPASVQEKSGRNGEVPSTTKTGRTEIADLPLLAPDDALPPSTLTKKKDSCPRPRPTDGEKSESGSAARAASTSSPSLKAGVGKKVVPERTSKDAGDARKPSKRGAEERHTGAESDKEAEGNGEDEEVLRWLPAAFLNKRLSAASLSAQGRGKRDSIQEGKTAFRRGRRQRK</sequence>
<feature type="non-terminal residue" evidence="2">
    <location>
        <position position="1"/>
    </location>
</feature>
<dbReference type="EMBL" id="AEYJ02000152">
    <property type="protein sequence ID" value="KFH12401.1"/>
    <property type="molecule type" value="Genomic_DNA"/>
</dbReference>
<dbReference type="Proteomes" id="UP000028840">
    <property type="component" value="Unassembled WGS sequence"/>
</dbReference>
<evidence type="ECO:0000313" key="2">
    <source>
        <dbReference type="EMBL" id="KFH12401.1"/>
    </source>
</evidence>
<dbReference type="VEuPathDB" id="ToxoDB:TGVAND_246970C"/>
<feature type="compositionally biased region" description="Low complexity" evidence="1">
    <location>
        <begin position="262"/>
        <end position="275"/>
    </location>
</feature>
<feature type="region of interest" description="Disordered" evidence="1">
    <location>
        <begin position="115"/>
        <end position="324"/>
    </location>
</feature>
<feature type="compositionally biased region" description="Low complexity" evidence="1">
    <location>
        <begin position="226"/>
        <end position="239"/>
    </location>
</feature>
<keyword evidence="2" id="KW-0378">Hydrolase</keyword>
<feature type="compositionally biased region" description="Basic and acidic residues" evidence="1">
    <location>
        <begin position="244"/>
        <end position="261"/>
    </location>
</feature>
<organism evidence="2 3">
    <name type="scientific">Toxoplasma gondii VAND</name>
    <dbReference type="NCBI Taxonomy" id="933077"/>
    <lineage>
        <taxon>Eukaryota</taxon>
        <taxon>Sar</taxon>
        <taxon>Alveolata</taxon>
        <taxon>Apicomplexa</taxon>
        <taxon>Conoidasida</taxon>
        <taxon>Coccidia</taxon>
        <taxon>Eucoccidiorida</taxon>
        <taxon>Eimeriorina</taxon>
        <taxon>Sarcocystidae</taxon>
        <taxon>Toxoplasma</taxon>
    </lineage>
</organism>
<dbReference type="AlphaFoldDB" id="A0A086QIG9"/>
<evidence type="ECO:0000256" key="1">
    <source>
        <dbReference type="SAM" id="MobiDB-lite"/>
    </source>
</evidence>
<name>A0A086QIG9_TOXGO</name>
<reference evidence="2 3" key="1">
    <citation type="submission" date="2014-08" db="EMBL/GenBank/DDBJ databases">
        <authorList>
            <person name="Sibley D."/>
            <person name="Venepally P."/>
            <person name="Karamycheva S."/>
            <person name="Hadjithomas M."/>
            <person name="Khan A."/>
            <person name="Brunk B."/>
            <person name="Roos D."/>
            <person name="Caler E."/>
            <person name="Lorenzi H."/>
        </authorList>
    </citation>
    <scope>NUCLEOTIDE SEQUENCE [LARGE SCALE GENOMIC DNA]</scope>
    <source>
        <strain evidence="2 3">VAND</strain>
    </source>
</reference>
<dbReference type="EC" id="3.1.13.5" evidence="2"/>
<feature type="region of interest" description="Disordered" evidence="1">
    <location>
        <begin position="50"/>
        <end position="90"/>
    </location>
</feature>
<accession>A0A086QIG9</accession>
<keyword evidence="2" id="KW-0540">Nuclease</keyword>
<dbReference type="GO" id="GO:0033890">
    <property type="term" value="F:ribonuclease D activity"/>
    <property type="evidence" value="ECO:0007669"/>
    <property type="project" value="UniProtKB-EC"/>
</dbReference>
<feature type="compositionally biased region" description="Basic and acidic residues" evidence="1">
    <location>
        <begin position="284"/>
        <end position="318"/>
    </location>
</feature>
<proteinExistence type="predicted"/>
<feature type="region of interest" description="Disordered" evidence="1">
    <location>
        <begin position="342"/>
        <end position="370"/>
    </location>
</feature>
<protein>
    <submittedName>
        <fullName evidence="2">3'-5' exonuclease domain-containing protein</fullName>
        <ecNumber evidence="2">3.1.13.5</ecNumber>
    </submittedName>
</protein>